<dbReference type="PANTHER" id="PTHR47151">
    <property type="entry name" value="LEU/ILE/VAL-BINDING ABC TRANSPORTER SUBUNIT"/>
    <property type="match status" value="1"/>
</dbReference>
<feature type="chain" id="PRO_5039256952" evidence="3">
    <location>
        <begin position="24"/>
        <end position="380"/>
    </location>
</feature>
<dbReference type="EMBL" id="FOLB01000003">
    <property type="protein sequence ID" value="SFC03219.1"/>
    <property type="molecule type" value="Genomic_DNA"/>
</dbReference>
<name>A0A1I1FUK9_9ACTN</name>
<protein>
    <submittedName>
        <fullName evidence="5">Branched-chain amino acid transport system substrate-binding protein</fullName>
    </submittedName>
</protein>
<dbReference type="Proteomes" id="UP000198832">
    <property type="component" value="Unassembled WGS sequence"/>
</dbReference>
<dbReference type="RefSeq" id="WP_091121131.1">
    <property type="nucleotide sequence ID" value="NZ_FOLB01000003.1"/>
</dbReference>
<dbReference type="STRING" id="574651.SAMN04487968_103140"/>
<gene>
    <name evidence="5" type="ORF">SAMN04487968_103140</name>
</gene>
<comment type="similarity">
    <text evidence="1">Belongs to the leucine-binding protein family.</text>
</comment>
<dbReference type="OrthoDB" id="9772589at2"/>
<feature type="signal peptide" evidence="3">
    <location>
        <begin position="1"/>
        <end position="23"/>
    </location>
</feature>
<sequence length="380" mass="38430">MTGFTKKARFASVAGVAALALTAACGSSDDGGSDSSSKGSSSGTSALCGKNIAFLGALTGDAGALGQNMVNGINLAIKEHNEKNADCKVNLKTFDSQGSPDKAPALATQIINDDSIFGLVGPGFSGESLATGKTFFEAGLPSISPSATNVTITQQGWTTWHRVIGNDDAQGQADASYLTGTGGAKKVFVVDDGQDYSKGLAGTVKKALGPALADSDQISVGQTDMSAVVTKVKASGADAVFYGGYYTEAGLLAKALRQGGFAGTFMSGDGSEDPNFVKVAGAKGANGAVLSAPAGPAPADFGATGLYATQAYDSANIFLAAVDAGKSKPEDINKFINDYNADGVSGPIAFDDKGDIKESKIYAYFVKDGALDVENPQAIQ</sequence>
<dbReference type="AlphaFoldDB" id="A0A1I1FUK9"/>
<evidence type="ECO:0000256" key="2">
    <source>
        <dbReference type="ARBA" id="ARBA00022729"/>
    </source>
</evidence>
<evidence type="ECO:0000256" key="3">
    <source>
        <dbReference type="SAM" id="SignalP"/>
    </source>
</evidence>
<accession>A0A1I1FUK9</accession>
<organism evidence="5 6">
    <name type="scientific">Nocardioides terrae</name>
    <dbReference type="NCBI Taxonomy" id="574651"/>
    <lineage>
        <taxon>Bacteria</taxon>
        <taxon>Bacillati</taxon>
        <taxon>Actinomycetota</taxon>
        <taxon>Actinomycetes</taxon>
        <taxon>Propionibacteriales</taxon>
        <taxon>Nocardioidaceae</taxon>
        <taxon>Nocardioides</taxon>
    </lineage>
</organism>
<evidence type="ECO:0000256" key="1">
    <source>
        <dbReference type="ARBA" id="ARBA00010062"/>
    </source>
</evidence>
<evidence type="ECO:0000259" key="4">
    <source>
        <dbReference type="Pfam" id="PF13458"/>
    </source>
</evidence>
<evidence type="ECO:0000313" key="5">
    <source>
        <dbReference type="EMBL" id="SFC03219.1"/>
    </source>
</evidence>
<dbReference type="Gene3D" id="3.40.50.2300">
    <property type="match status" value="2"/>
</dbReference>
<dbReference type="CDD" id="cd06342">
    <property type="entry name" value="PBP1_ABC_LIVBP-like"/>
    <property type="match status" value="1"/>
</dbReference>
<dbReference type="PROSITE" id="PS51257">
    <property type="entry name" value="PROKAR_LIPOPROTEIN"/>
    <property type="match status" value="1"/>
</dbReference>
<proteinExistence type="inferred from homology"/>
<dbReference type="InterPro" id="IPR028082">
    <property type="entry name" value="Peripla_BP_I"/>
</dbReference>
<dbReference type="InterPro" id="IPR028081">
    <property type="entry name" value="Leu-bd"/>
</dbReference>
<reference evidence="5 6" key="1">
    <citation type="submission" date="2016-10" db="EMBL/GenBank/DDBJ databases">
        <authorList>
            <person name="de Groot N.N."/>
        </authorList>
    </citation>
    <scope>NUCLEOTIDE SEQUENCE [LARGE SCALE GENOMIC DNA]</scope>
    <source>
        <strain evidence="5 6">CGMCC 1.7056</strain>
    </source>
</reference>
<dbReference type="Pfam" id="PF13458">
    <property type="entry name" value="Peripla_BP_6"/>
    <property type="match status" value="1"/>
</dbReference>
<evidence type="ECO:0000313" key="6">
    <source>
        <dbReference type="Proteomes" id="UP000198832"/>
    </source>
</evidence>
<dbReference type="SUPFAM" id="SSF53822">
    <property type="entry name" value="Periplasmic binding protein-like I"/>
    <property type="match status" value="1"/>
</dbReference>
<feature type="domain" description="Leucine-binding protein" evidence="4">
    <location>
        <begin position="51"/>
        <end position="369"/>
    </location>
</feature>
<keyword evidence="2 3" id="KW-0732">Signal</keyword>
<dbReference type="PANTHER" id="PTHR47151:SF2">
    <property type="entry name" value="AMINO ACID BINDING PROTEIN"/>
    <property type="match status" value="1"/>
</dbReference>
<keyword evidence="6" id="KW-1185">Reference proteome</keyword>